<feature type="transmembrane region" description="Helical" evidence="1">
    <location>
        <begin position="48"/>
        <end position="67"/>
    </location>
</feature>
<keyword evidence="1" id="KW-1133">Transmembrane helix</keyword>
<name>A0A1F4V5E3_UNCKA</name>
<reference evidence="2 3" key="1">
    <citation type="journal article" date="2016" name="Nat. Commun.">
        <title>Thousands of microbial genomes shed light on interconnected biogeochemical processes in an aquifer system.</title>
        <authorList>
            <person name="Anantharaman K."/>
            <person name="Brown C.T."/>
            <person name="Hug L.A."/>
            <person name="Sharon I."/>
            <person name="Castelle C.J."/>
            <person name="Probst A.J."/>
            <person name="Thomas B.C."/>
            <person name="Singh A."/>
            <person name="Wilkins M.J."/>
            <person name="Karaoz U."/>
            <person name="Brodie E.L."/>
            <person name="Williams K.H."/>
            <person name="Hubbard S.S."/>
            <person name="Banfield J.F."/>
        </authorList>
    </citation>
    <scope>NUCLEOTIDE SEQUENCE [LARGE SCALE GENOMIC DNA]</scope>
</reference>
<keyword evidence="1" id="KW-0812">Transmembrane</keyword>
<feature type="transmembrane region" description="Helical" evidence="1">
    <location>
        <begin position="279"/>
        <end position="301"/>
    </location>
</feature>
<keyword evidence="1" id="KW-0472">Membrane</keyword>
<evidence type="ECO:0000256" key="1">
    <source>
        <dbReference type="SAM" id="Phobius"/>
    </source>
</evidence>
<feature type="transmembrane region" description="Helical" evidence="1">
    <location>
        <begin position="376"/>
        <end position="396"/>
    </location>
</feature>
<feature type="transmembrane region" description="Helical" evidence="1">
    <location>
        <begin position="402"/>
        <end position="421"/>
    </location>
</feature>
<comment type="caution">
    <text evidence="2">The sequence shown here is derived from an EMBL/GenBank/DDBJ whole genome shotgun (WGS) entry which is preliminary data.</text>
</comment>
<dbReference type="STRING" id="1802624.A2982_00895"/>
<feature type="transmembrane region" description="Helical" evidence="1">
    <location>
        <begin position="88"/>
        <end position="107"/>
    </location>
</feature>
<feature type="transmembrane region" description="Helical" evidence="1">
    <location>
        <begin position="441"/>
        <end position="459"/>
    </location>
</feature>
<dbReference type="Proteomes" id="UP000178771">
    <property type="component" value="Unassembled WGS sequence"/>
</dbReference>
<sequence>MKLNPLKINKLPSPPRSILQLLGPSFVLIGLGLGTGELILWPYLVSNFGLGIIWGAALGITLQFFLNMEIERYTLANGESVFVGFARLFKALPIWFVLSTVLAWSWPGFSASAAAALKPFGAENTNLIAIGMLVLVGLILTFGPVLYKTVETFQKVLILVGIPVILIIVAIIVKSTDLLELAKGLGGIGEGYLFVPKMLPLMSFLAAFAYSGAGGNLNLAQSFFIKEKKYGMGKYSGRITSLITGKAEKISLEGTTFKPDKEQIIIFKKWWKLVNIEHAMIFWFLGLLTILLMAVLAYSTVYGASGNLEGLNFLYNEAATIGRQAGTIFEYLLLIIVCLMLFSTQLAVIDGAGRIVSENIVLLFKDKLKGNPVPKIYYVTIWILLVFGIGVLLLGFGEPRFLIVLGAVLNAFCMFVFSGLLNKLNTKLLPKEIHPSLLRKLVIYATFAFFGIFSLLVLLDQIKI</sequence>
<gene>
    <name evidence="2" type="ORF">A2982_00895</name>
</gene>
<feature type="transmembrane region" description="Helical" evidence="1">
    <location>
        <begin position="21"/>
        <end position="42"/>
    </location>
</feature>
<evidence type="ECO:0008006" key="4">
    <source>
        <dbReference type="Google" id="ProtNLM"/>
    </source>
</evidence>
<feature type="transmembrane region" description="Helical" evidence="1">
    <location>
        <begin position="127"/>
        <end position="147"/>
    </location>
</feature>
<proteinExistence type="predicted"/>
<dbReference type="AlphaFoldDB" id="A0A1F4V5E3"/>
<evidence type="ECO:0000313" key="3">
    <source>
        <dbReference type="Proteomes" id="UP000178771"/>
    </source>
</evidence>
<feature type="transmembrane region" description="Helical" evidence="1">
    <location>
        <begin position="156"/>
        <end position="173"/>
    </location>
</feature>
<dbReference type="EMBL" id="MEVH01000001">
    <property type="protein sequence ID" value="OGC52397.1"/>
    <property type="molecule type" value="Genomic_DNA"/>
</dbReference>
<feature type="transmembrane region" description="Helical" evidence="1">
    <location>
        <begin position="201"/>
        <end position="225"/>
    </location>
</feature>
<dbReference type="NCBIfam" id="NF037982">
    <property type="entry name" value="Nramp_1"/>
    <property type="match status" value="1"/>
</dbReference>
<evidence type="ECO:0000313" key="2">
    <source>
        <dbReference type="EMBL" id="OGC52397.1"/>
    </source>
</evidence>
<protein>
    <recommendedName>
        <fullName evidence="4">Iron transporter</fullName>
    </recommendedName>
</protein>
<accession>A0A1F4V5E3</accession>
<organism evidence="2 3">
    <name type="scientific">candidate division WWE3 bacterium RIFCSPLOWO2_01_FULL_39_13</name>
    <dbReference type="NCBI Taxonomy" id="1802624"/>
    <lineage>
        <taxon>Bacteria</taxon>
        <taxon>Katanobacteria</taxon>
    </lineage>
</organism>
<feature type="transmembrane region" description="Helical" evidence="1">
    <location>
        <begin position="331"/>
        <end position="356"/>
    </location>
</feature>